<dbReference type="InterPro" id="IPR000182">
    <property type="entry name" value="GNAT_dom"/>
</dbReference>
<feature type="domain" description="N-acetyltransferase" evidence="1">
    <location>
        <begin position="4"/>
        <end position="163"/>
    </location>
</feature>
<evidence type="ECO:0000259" key="1">
    <source>
        <dbReference type="PROSITE" id="PS51186"/>
    </source>
</evidence>
<comment type="caution">
    <text evidence="2">The sequence shown here is derived from an EMBL/GenBank/DDBJ whole genome shotgun (WGS) entry which is preliminary data.</text>
</comment>
<accession>A0ABP8ZFE9</accession>
<dbReference type="Gene3D" id="3.40.630.30">
    <property type="match status" value="1"/>
</dbReference>
<dbReference type="EMBL" id="BAABLP010000008">
    <property type="protein sequence ID" value="GAA4755123.1"/>
    <property type="molecule type" value="Genomic_DNA"/>
</dbReference>
<sequence>MVDVSGRLLNEHDVEALQELLESQPEYAEQLTGYPPGPSDALSAVLSVPPDLDPARKRALGLWRGSALVAFADVLVGYPDPSTAYVGLLIVHRRHTRQGLGRRLHHALDSLLVGEPGLKRLRVGVISTTAGASEPFWVAMGYQPTQEQKPYRYAHVVGTVTFWERGARDPSADG</sequence>
<organism evidence="2 3">
    <name type="scientific">Amnibacterium soli</name>
    <dbReference type="NCBI Taxonomy" id="1282736"/>
    <lineage>
        <taxon>Bacteria</taxon>
        <taxon>Bacillati</taxon>
        <taxon>Actinomycetota</taxon>
        <taxon>Actinomycetes</taxon>
        <taxon>Micrococcales</taxon>
        <taxon>Microbacteriaceae</taxon>
        <taxon>Amnibacterium</taxon>
    </lineage>
</organism>
<dbReference type="Pfam" id="PF00583">
    <property type="entry name" value="Acetyltransf_1"/>
    <property type="match status" value="1"/>
</dbReference>
<protein>
    <recommendedName>
        <fullName evidence="1">N-acetyltransferase domain-containing protein</fullName>
    </recommendedName>
</protein>
<keyword evidence="3" id="KW-1185">Reference proteome</keyword>
<dbReference type="CDD" id="cd04301">
    <property type="entry name" value="NAT_SF"/>
    <property type="match status" value="1"/>
</dbReference>
<dbReference type="InterPro" id="IPR016181">
    <property type="entry name" value="Acyl_CoA_acyltransferase"/>
</dbReference>
<dbReference type="RefSeq" id="WP_345482191.1">
    <property type="nucleotide sequence ID" value="NZ_BAABLP010000008.1"/>
</dbReference>
<dbReference type="SUPFAM" id="SSF55729">
    <property type="entry name" value="Acyl-CoA N-acyltransferases (Nat)"/>
    <property type="match status" value="1"/>
</dbReference>
<proteinExistence type="predicted"/>
<evidence type="ECO:0000313" key="2">
    <source>
        <dbReference type="EMBL" id="GAA4755123.1"/>
    </source>
</evidence>
<gene>
    <name evidence="2" type="ORF">GCM10025783_30340</name>
</gene>
<evidence type="ECO:0000313" key="3">
    <source>
        <dbReference type="Proteomes" id="UP001500121"/>
    </source>
</evidence>
<reference evidence="3" key="1">
    <citation type="journal article" date="2019" name="Int. J. Syst. Evol. Microbiol.">
        <title>The Global Catalogue of Microorganisms (GCM) 10K type strain sequencing project: providing services to taxonomists for standard genome sequencing and annotation.</title>
        <authorList>
            <consortium name="The Broad Institute Genomics Platform"/>
            <consortium name="The Broad Institute Genome Sequencing Center for Infectious Disease"/>
            <person name="Wu L."/>
            <person name="Ma J."/>
        </authorList>
    </citation>
    <scope>NUCLEOTIDE SEQUENCE [LARGE SCALE GENOMIC DNA]</scope>
    <source>
        <strain evidence="3">JCM 19015</strain>
    </source>
</reference>
<dbReference type="Proteomes" id="UP001500121">
    <property type="component" value="Unassembled WGS sequence"/>
</dbReference>
<name>A0ABP8ZFE9_9MICO</name>
<dbReference type="PROSITE" id="PS51186">
    <property type="entry name" value="GNAT"/>
    <property type="match status" value="1"/>
</dbReference>